<evidence type="ECO:0000313" key="2">
    <source>
        <dbReference type="Proteomes" id="UP001486808"/>
    </source>
</evidence>
<name>A0ABP9ZME2_9GAMM</name>
<keyword evidence="2" id="KW-1185">Reference proteome</keyword>
<sequence>MTETGSAVLKNSDPRGFRGVSDQGVVHFVRESPEALCHRASSGILGDCFLKGVTLQHPSLSDSVSLV</sequence>
<organism evidence="1 2">
    <name type="scientific">Halopseudomonas sabulinigri</name>
    <dbReference type="NCBI Taxonomy" id="472181"/>
    <lineage>
        <taxon>Bacteria</taxon>
        <taxon>Pseudomonadati</taxon>
        <taxon>Pseudomonadota</taxon>
        <taxon>Gammaproteobacteria</taxon>
        <taxon>Pseudomonadales</taxon>
        <taxon>Pseudomonadaceae</taxon>
        <taxon>Halopseudomonas</taxon>
    </lineage>
</organism>
<proteinExistence type="predicted"/>
<evidence type="ECO:0000313" key="1">
    <source>
        <dbReference type="EMBL" id="GAA6130648.1"/>
    </source>
</evidence>
<dbReference type="EMBL" id="BAABWD010000001">
    <property type="protein sequence ID" value="GAA6130648.1"/>
    <property type="molecule type" value="Genomic_DNA"/>
</dbReference>
<gene>
    <name evidence="1" type="ORF">NBRC116187_10080</name>
</gene>
<accession>A0ABP9ZME2</accession>
<reference evidence="1 2" key="1">
    <citation type="submission" date="2024-04" db="EMBL/GenBank/DDBJ databases">
        <title>Draft genome sequence of Halopseudomonas sabulinigri NBRC 116187.</title>
        <authorList>
            <person name="Miyakawa T."/>
            <person name="Kusuya Y."/>
            <person name="Miura T."/>
        </authorList>
    </citation>
    <scope>NUCLEOTIDE SEQUENCE [LARGE SCALE GENOMIC DNA]</scope>
    <source>
        <strain evidence="1 2">4NH20-0042</strain>
    </source>
</reference>
<dbReference type="Proteomes" id="UP001486808">
    <property type="component" value="Unassembled WGS sequence"/>
</dbReference>
<comment type="caution">
    <text evidence="1">The sequence shown here is derived from an EMBL/GenBank/DDBJ whole genome shotgun (WGS) entry which is preliminary data.</text>
</comment>
<protein>
    <submittedName>
        <fullName evidence="1">Uncharacterized protein</fullName>
    </submittedName>
</protein>